<organism evidence="1">
    <name type="scientific">Hubei orthomyxo-like virus 2</name>
    <dbReference type="NCBI Taxonomy" id="1923006"/>
    <lineage>
        <taxon>Viruses</taxon>
        <taxon>Riboviria</taxon>
    </lineage>
</organism>
<sequence>MATDPFLMLMQDTNVYDEAFIRKQTELNKHISSESYRKNELKARHDYVCLLLTNTKAGKNVEEKLMTTKRKREEQVTYNIDDFRRIGEEKKRKRMRFDDSRFSAAENDSDDDFDYVQTMAGNDDSDDGEIADESGDDTPFYEMYRYICIETCENPIYKLNELCQRMGMDPPNKIWDIVDTEGKQLIEVKVTVDSKKYVDEFMEEYGGDNRKALVILDPVNITIETYQLKEPLPGVELATTFLVNRYAQMTTMSLHDLNYPEGENLLLKVFPPSRLTEMLELFKREVLENNPSPDNSQIFDQNSTFLMPMRVSELFRKLEKPHKFDGNPIRWKGKITPLINLELQIVESDNDKEILDEIMFIIDDGMRTKITGFDNYIKMVDQVIDRWGSYEDDKKNFSLFGNKKINHICKLAPELTKGLGINQKKTFPNGPNDNMRQLNFKDLERRKYMPWFDNVLEHLGQTHNYPHRTYFETKTKKEDSEFHKIYEKAYNELKDVLGKYNISVYLSLMQNLHSRIGSTYITRYKGKETFSKICVMPLICNMYDPLTNEPKRYTAGFVVRGPQHAKLPTDKICILIFEFIKDPNLQKELYKEVAIFKLEKCPFYLSVRKNSVKKIDNIHLAFIENSLFVPMNMIGEIADNYNLSGGLESIEQMFKRFSTRENYKTFFVARVVEMVMMAAIGNSRDEGYFAMARKLFMVLLLRRREKDCLTLDLDGFCSKMNECLIDNPYSMHFHMTFLYILSIYADREN</sequence>
<evidence type="ECO:0000313" key="1">
    <source>
        <dbReference type="EMBL" id="APG77892.1"/>
    </source>
</evidence>
<dbReference type="Pfam" id="PF00603">
    <property type="entry name" value="Flu_PA"/>
    <property type="match status" value="1"/>
</dbReference>
<dbReference type="InterPro" id="IPR001009">
    <property type="entry name" value="PA/PA-X"/>
</dbReference>
<proteinExistence type="predicted"/>
<reference evidence="1" key="1">
    <citation type="journal article" date="2016" name="Nature">
        <title>Redefining the invertebrate RNA virosphere.</title>
        <authorList>
            <person name="Shi M."/>
            <person name="Lin X.D."/>
            <person name="Tian J.H."/>
            <person name="Chen L.J."/>
            <person name="Chen X."/>
            <person name="Li C.X."/>
            <person name="Qin X.C."/>
            <person name="Li J."/>
            <person name="Cao J.P."/>
            <person name="Eden J.S."/>
            <person name="Buchmann J."/>
            <person name="Wang W."/>
            <person name="Xu J."/>
            <person name="Holmes E.C."/>
            <person name="Zhang Y.Z."/>
        </authorList>
    </citation>
    <scope>NUCLEOTIDE SEQUENCE</scope>
    <source>
        <strain evidence="1">QTM27225</strain>
    </source>
</reference>
<dbReference type="GO" id="GO:0039694">
    <property type="term" value="P:viral RNA genome replication"/>
    <property type="evidence" value="ECO:0007669"/>
    <property type="project" value="InterPro"/>
</dbReference>
<dbReference type="EMBL" id="KX883870">
    <property type="protein sequence ID" value="APG77892.1"/>
    <property type="molecule type" value="Genomic_RNA"/>
</dbReference>
<dbReference type="GO" id="GO:0003723">
    <property type="term" value="F:RNA binding"/>
    <property type="evidence" value="ECO:0007669"/>
    <property type="project" value="InterPro"/>
</dbReference>
<dbReference type="InterPro" id="IPR038372">
    <property type="entry name" value="PA/PA-X_sf"/>
</dbReference>
<accession>A0A1L3KKJ6</accession>
<name>A0A1L3KKJ6_9VIRU</name>
<dbReference type="Gene3D" id="3.40.91.90">
    <property type="entry name" value="Influenza RNA-dependent RNA polymerase subunit PA, endonuclease domain"/>
    <property type="match status" value="1"/>
</dbReference>
<protein>
    <submittedName>
        <fullName evidence="1">Polymerase PA</fullName>
    </submittedName>
</protein>